<dbReference type="InterPro" id="IPR036388">
    <property type="entry name" value="WH-like_DNA-bd_sf"/>
</dbReference>
<dbReference type="CDD" id="cd00383">
    <property type="entry name" value="trans_reg_C"/>
    <property type="match status" value="1"/>
</dbReference>
<feature type="domain" description="OmpR/PhoB-type" evidence="3">
    <location>
        <begin position="1"/>
        <end position="99"/>
    </location>
</feature>
<keyword evidence="1 2" id="KW-0238">DNA-binding</keyword>
<feature type="DNA-binding region" description="OmpR/PhoB-type" evidence="2">
    <location>
        <begin position="1"/>
        <end position="99"/>
    </location>
</feature>
<organism evidence="4 5">
    <name type="scientific">Psychrosphaera haliotis</name>
    <dbReference type="NCBI Taxonomy" id="555083"/>
    <lineage>
        <taxon>Bacteria</taxon>
        <taxon>Pseudomonadati</taxon>
        <taxon>Pseudomonadota</taxon>
        <taxon>Gammaproteobacteria</taxon>
        <taxon>Alteromonadales</taxon>
        <taxon>Pseudoalteromonadaceae</taxon>
        <taxon>Psychrosphaera</taxon>
    </lineage>
</organism>
<protein>
    <recommendedName>
        <fullName evidence="3">OmpR/PhoB-type domain-containing protein</fullName>
    </recommendedName>
</protein>
<evidence type="ECO:0000259" key="3">
    <source>
        <dbReference type="PROSITE" id="PS51755"/>
    </source>
</evidence>
<dbReference type="Pfam" id="PF00486">
    <property type="entry name" value="Trans_reg_C"/>
    <property type="match status" value="1"/>
</dbReference>
<evidence type="ECO:0000256" key="1">
    <source>
        <dbReference type="ARBA" id="ARBA00023125"/>
    </source>
</evidence>
<gene>
    <name evidence="4" type="ORF">GNP35_07130</name>
</gene>
<comment type="caution">
    <text evidence="4">The sequence shown here is derived from an EMBL/GenBank/DDBJ whole genome shotgun (WGS) entry which is preliminary data.</text>
</comment>
<dbReference type="EMBL" id="WOCD01000003">
    <property type="protein sequence ID" value="MUH72268.1"/>
    <property type="molecule type" value="Genomic_DNA"/>
</dbReference>
<keyword evidence="5" id="KW-1185">Reference proteome</keyword>
<dbReference type="SMART" id="SM00862">
    <property type="entry name" value="Trans_reg_C"/>
    <property type="match status" value="1"/>
</dbReference>
<proteinExistence type="predicted"/>
<evidence type="ECO:0000313" key="4">
    <source>
        <dbReference type="EMBL" id="MUH72268.1"/>
    </source>
</evidence>
<dbReference type="Gene3D" id="1.10.10.10">
    <property type="entry name" value="Winged helix-like DNA-binding domain superfamily/Winged helix DNA-binding domain"/>
    <property type="match status" value="1"/>
</dbReference>
<dbReference type="OrthoDB" id="6307429at2"/>
<dbReference type="GO" id="GO:0003677">
    <property type="term" value="F:DNA binding"/>
    <property type="evidence" value="ECO:0007669"/>
    <property type="project" value="UniProtKB-UniRule"/>
</dbReference>
<dbReference type="AlphaFoldDB" id="A0A6N8F7P4"/>
<reference evidence="4 5" key="1">
    <citation type="submission" date="2019-11" db="EMBL/GenBank/DDBJ databases">
        <title>P. haliotis isolates from Z. marina roots.</title>
        <authorList>
            <person name="Cohen M."/>
            <person name="Jospin G."/>
            <person name="Eisen J.A."/>
            <person name="Coil D.A."/>
        </authorList>
    </citation>
    <scope>NUCLEOTIDE SEQUENCE [LARGE SCALE GENOMIC DNA]</scope>
    <source>
        <strain evidence="4 5">UCD-MCMsp1aY</strain>
    </source>
</reference>
<dbReference type="Proteomes" id="UP000439994">
    <property type="component" value="Unassembled WGS sequence"/>
</dbReference>
<dbReference type="GO" id="GO:0000160">
    <property type="term" value="P:phosphorelay signal transduction system"/>
    <property type="evidence" value="ECO:0007669"/>
    <property type="project" value="InterPro"/>
</dbReference>
<dbReference type="PROSITE" id="PS51755">
    <property type="entry name" value="OMPR_PHOB"/>
    <property type="match status" value="1"/>
</dbReference>
<dbReference type="InterPro" id="IPR016032">
    <property type="entry name" value="Sig_transdc_resp-reg_C-effctor"/>
</dbReference>
<sequence>MVSMKVELLNFDENSNSIVFKGRVMSLNRLSFKLLRALGESNGEILSANQISSTVWGNSTVSSETIKQRVFVLRKAIMESGIEGIIVQSVRGEGYRLIIDDVSAKPEPEVTSTKRTFYSPLIQYKTTTLTISLLMLAIIASIYIFRPSSNELYINDRIALWTNIKPHKLINPALTVYSNWNDKLLTEMKENNINLVFSEKQQDVLVPVQARRNRLALISYFEVLKKNEKYFVTLSIVEPKTATVLRKDSFELTPDFIAESLLNSQINGITKLLSSGKLNLTKQHKENPKHRIWPYLKALANEK</sequence>
<dbReference type="GO" id="GO:0006355">
    <property type="term" value="P:regulation of DNA-templated transcription"/>
    <property type="evidence" value="ECO:0007669"/>
    <property type="project" value="InterPro"/>
</dbReference>
<dbReference type="InterPro" id="IPR001867">
    <property type="entry name" value="OmpR/PhoB-type_DNA-bd"/>
</dbReference>
<dbReference type="SUPFAM" id="SSF46894">
    <property type="entry name" value="C-terminal effector domain of the bipartite response regulators"/>
    <property type="match status" value="1"/>
</dbReference>
<evidence type="ECO:0000256" key="2">
    <source>
        <dbReference type="PROSITE-ProRule" id="PRU01091"/>
    </source>
</evidence>
<evidence type="ECO:0000313" key="5">
    <source>
        <dbReference type="Proteomes" id="UP000439994"/>
    </source>
</evidence>
<name>A0A6N8F7P4_9GAMM</name>
<accession>A0A6N8F7P4</accession>